<feature type="compositionally biased region" description="Basic and acidic residues" evidence="1">
    <location>
        <begin position="36"/>
        <end position="47"/>
    </location>
</feature>
<dbReference type="AlphaFoldDB" id="K1Q426"/>
<evidence type="ECO:0000256" key="1">
    <source>
        <dbReference type="SAM" id="MobiDB-lite"/>
    </source>
</evidence>
<dbReference type="EMBL" id="JH823231">
    <property type="protein sequence ID" value="EKC26154.1"/>
    <property type="molecule type" value="Genomic_DNA"/>
</dbReference>
<feature type="region of interest" description="Disordered" evidence="1">
    <location>
        <begin position="1"/>
        <end position="61"/>
    </location>
</feature>
<dbReference type="HOGENOM" id="CLU_2529628_0_0_1"/>
<gene>
    <name evidence="2" type="ORF">CGI_10027139</name>
</gene>
<evidence type="ECO:0000313" key="2">
    <source>
        <dbReference type="EMBL" id="EKC26154.1"/>
    </source>
</evidence>
<protein>
    <submittedName>
        <fullName evidence="2">Uncharacterized protein</fullName>
    </submittedName>
</protein>
<name>K1Q426_MAGGI</name>
<organism evidence="2">
    <name type="scientific">Magallana gigas</name>
    <name type="common">Pacific oyster</name>
    <name type="synonym">Crassostrea gigas</name>
    <dbReference type="NCBI Taxonomy" id="29159"/>
    <lineage>
        <taxon>Eukaryota</taxon>
        <taxon>Metazoa</taxon>
        <taxon>Spiralia</taxon>
        <taxon>Lophotrochozoa</taxon>
        <taxon>Mollusca</taxon>
        <taxon>Bivalvia</taxon>
        <taxon>Autobranchia</taxon>
        <taxon>Pteriomorphia</taxon>
        <taxon>Ostreida</taxon>
        <taxon>Ostreoidea</taxon>
        <taxon>Ostreidae</taxon>
        <taxon>Magallana</taxon>
    </lineage>
</organism>
<proteinExistence type="predicted"/>
<sequence>MSSLEKIPEIDQLEDLEDEEPETEKEKAPNPPTGRDTGRVTDRDKGAVSKKPGTKFDPSLMIINEHKRNKMVVAAIDFGTAYSG</sequence>
<accession>K1Q426</accession>
<dbReference type="InParanoid" id="K1Q426"/>
<feature type="compositionally biased region" description="Acidic residues" evidence="1">
    <location>
        <begin position="11"/>
        <end position="23"/>
    </location>
</feature>
<reference evidence="2" key="1">
    <citation type="journal article" date="2012" name="Nature">
        <title>The oyster genome reveals stress adaptation and complexity of shell formation.</title>
        <authorList>
            <person name="Zhang G."/>
            <person name="Fang X."/>
            <person name="Guo X."/>
            <person name="Li L."/>
            <person name="Luo R."/>
            <person name="Xu F."/>
            <person name="Yang P."/>
            <person name="Zhang L."/>
            <person name="Wang X."/>
            <person name="Qi H."/>
            <person name="Xiong Z."/>
            <person name="Que H."/>
            <person name="Xie Y."/>
            <person name="Holland P.W."/>
            <person name="Paps J."/>
            <person name="Zhu Y."/>
            <person name="Wu F."/>
            <person name="Chen Y."/>
            <person name="Wang J."/>
            <person name="Peng C."/>
            <person name="Meng J."/>
            <person name="Yang L."/>
            <person name="Liu J."/>
            <person name="Wen B."/>
            <person name="Zhang N."/>
            <person name="Huang Z."/>
            <person name="Zhu Q."/>
            <person name="Feng Y."/>
            <person name="Mount A."/>
            <person name="Hedgecock D."/>
            <person name="Xu Z."/>
            <person name="Liu Y."/>
            <person name="Domazet-Loso T."/>
            <person name="Du Y."/>
            <person name="Sun X."/>
            <person name="Zhang S."/>
            <person name="Liu B."/>
            <person name="Cheng P."/>
            <person name="Jiang X."/>
            <person name="Li J."/>
            <person name="Fan D."/>
            <person name="Wang W."/>
            <person name="Fu W."/>
            <person name="Wang T."/>
            <person name="Wang B."/>
            <person name="Zhang J."/>
            <person name="Peng Z."/>
            <person name="Li Y."/>
            <person name="Li N."/>
            <person name="Wang J."/>
            <person name="Chen M."/>
            <person name="He Y."/>
            <person name="Tan F."/>
            <person name="Song X."/>
            <person name="Zheng Q."/>
            <person name="Huang R."/>
            <person name="Yang H."/>
            <person name="Du X."/>
            <person name="Chen L."/>
            <person name="Yang M."/>
            <person name="Gaffney P.M."/>
            <person name="Wang S."/>
            <person name="Luo L."/>
            <person name="She Z."/>
            <person name="Ming Y."/>
            <person name="Huang W."/>
            <person name="Zhang S."/>
            <person name="Huang B."/>
            <person name="Zhang Y."/>
            <person name="Qu T."/>
            <person name="Ni P."/>
            <person name="Miao G."/>
            <person name="Wang J."/>
            <person name="Wang Q."/>
            <person name="Steinberg C.E."/>
            <person name="Wang H."/>
            <person name="Li N."/>
            <person name="Qian L."/>
            <person name="Zhang G."/>
            <person name="Li Y."/>
            <person name="Yang H."/>
            <person name="Liu X."/>
            <person name="Wang J."/>
            <person name="Yin Y."/>
            <person name="Wang J."/>
        </authorList>
    </citation>
    <scope>NUCLEOTIDE SEQUENCE [LARGE SCALE GENOMIC DNA]</scope>
    <source>
        <strain evidence="2">05x7-T-G4-1.051#20</strain>
    </source>
</reference>